<dbReference type="EMBL" id="KQ434827">
    <property type="protein sequence ID" value="KZC07650.1"/>
    <property type="molecule type" value="Genomic_DNA"/>
</dbReference>
<organism evidence="2 3">
    <name type="scientific">Dufourea novaeangliae</name>
    <name type="common">Sweat bee</name>
    <dbReference type="NCBI Taxonomy" id="178035"/>
    <lineage>
        <taxon>Eukaryota</taxon>
        <taxon>Metazoa</taxon>
        <taxon>Ecdysozoa</taxon>
        <taxon>Arthropoda</taxon>
        <taxon>Hexapoda</taxon>
        <taxon>Insecta</taxon>
        <taxon>Pterygota</taxon>
        <taxon>Neoptera</taxon>
        <taxon>Endopterygota</taxon>
        <taxon>Hymenoptera</taxon>
        <taxon>Apocrita</taxon>
        <taxon>Aculeata</taxon>
        <taxon>Apoidea</taxon>
        <taxon>Anthophila</taxon>
        <taxon>Halictidae</taxon>
        <taxon>Rophitinae</taxon>
        <taxon>Dufourea</taxon>
    </lineage>
</organism>
<keyword evidence="3" id="KW-1185">Reference proteome</keyword>
<feature type="compositionally biased region" description="Pro residues" evidence="1">
    <location>
        <begin position="65"/>
        <end position="74"/>
    </location>
</feature>
<accession>A0A154P915</accession>
<feature type="compositionally biased region" description="Low complexity" evidence="1">
    <location>
        <begin position="93"/>
        <end position="105"/>
    </location>
</feature>
<sequence length="105" mass="11331">METKVAEIMEKIAELNKNIEKYESAGRSFESSAGDVADRKAELLSPATEGCGTAPFEDLKILEPSFPPPQPPPRKYGIFVSRPPGQRRPPPSAASATLPPKIGLK</sequence>
<feature type="region of interest" description="Disordered" evidence="1">
    <location>
        <begin position="47"/>
        <end position="105"/>
    </location>
</feature>
<proteinExistence type="predicted"/>
<reference evidence="2 3" key="1">
    <citation type="submission" date="2015-07" db="EMBL/GenBank/DDBJ databases">
        <title>The genome of Dufourea novaeangliae.</title>
        <authorList>
            <person name="Pan H."/>
            <person name="Kapheim K."/>
        </authorList>
    </citation>
    <scope>NUCLEOTIDE SEQUENCE [LARGE SCALE GENOMIC DNA]</scope>
    <source>
        <strain evidence="2">0120121106</strain>
        <tissue evidence="2">Whole body</tissue>
    </source>
</reference>
<gene>
    <name evidence="2" type="ORF">WN55_08422</name>
</gene>
<evidence type="ECO:0000313" key="2">
    <source>
        <dbReference type="EMBL" id="KZC07650.1"/>
    </source>
</evidence>
<dbReference type="OrthoDB" id="7695887at2759"/>
<dbReference type="Proteomes" id="UP000076502">
    <property type="component" value="Unassembled WGS sequence"/>
</dbReference>
<dbReference type="AlphaFoldDB" id="A0A154P915"/>
<evidence type="ECO:0000313" key="3">
    <source>
        <dbReference type="Proteomes" id="UP000076502"/>
    </source>
</evidence>
<evidence type="ECO:0000256" key="1">
    <source>
        <dbReference type="SAM" id="MobiDB-lite"/>
    </source>
</evidence>
<name>A0A154P915_DUFNO</name>
<protein>
    <submittedName>
        <fullName evidence="2">Uncharacterized protein</fullName>
    </submittedName>
</protein>